<dbReference type="InterPro" id="IPR003776">
    <property type="entry name" value="YcaO-like_dom"/>
</dbReference>
<dbReference type="NCBIfam" id="TIGR00702">
    <property type="entry name" value="YcaO-type kinase domain"/>
    <property type="match status" value="1"/>
</dbReference>
<organism evidence="2 3">
    <name type="scientific">Neorhizobium galegae bv. officinalis</name>
    <dbReference type="NCBI Taxonomy" id="323656"/>
    <lineage>
        <taxon>Bacteria</taxon>
        <taxon>Pseudomonadati</taxon>
        <taxon>Pseudomonadota</taxon>
        <taxon>Alphaproteobacteria</taxon>
        <taxon>Hyphomicrobiales</taxon>
        <taxon>Rhizobiaceae</taxon>
        <taxon>Rhizobium/Agrobacterium group</taxon>
        <taxon>Neorhizobium</taxon>
    </lineage>
</organism>
<dbReference type="PANTHER" id="PTHR37809:SF1">
    <property type="entry name" value="RIBOSOMAL PROTEIN S12 METHYLTHIOTRANSFERASE ACCESSORY FACTOR YCAO"/>
    <property type="match status" value="1"/>
</dbReference>
<dbReference type="Gene3D" id="3.30.160.660">
    <property type="match status" value="1"/>
</dbReference>
<evidence type="ECO:0000313" key="2">
    <source>
        <dbReference type="EMBL" id="CDZ39155.1"/>
    </source>
</evidence>
<evidence type="ECO:0000313" key="3">
    <source>
        <dbReference type="Proteomes" id="UP000046176"/>
    </source>
</evidence>
<proteinExistence type="predicted"/>
<accession>A0A0T7FVW3</accession>
<reference evidence="2 3" key="1">
    <citation type="submission" date="2014-08" db="EMBL/GenBank/DDBJ databases">
        <authorList>
            <person name="Chen Y.-H."/>
        </authorList>
    </citation>
    <scope>NUCLEOTIDE SEQUENCE [LARGE SCALE GENOMIC DNA]</scope>
</reference>
<dbReference type="Pfam" id="PF02624">
    <property type="entry name" value="YcaO"/>
    <property type="match status" value="1"/>
</dbReference>
<dbReference type="PROSITE" id="PS51664">
    <property type="entry name" value="YCAO"/>
    <property type="match status" value="1"/>
</dbReference>
<dbReference type="RefSeq" id="WP_046668652.1">
    <property type="nucleotide sequence ID" value="NZ_CCRH01000015.1"/>
</dbReference>
<evidence type="ECO:0000259" key="1">
    <source>
        <dbReference type="PROSITE" id="PS51664"/>
    </source>
</evidence>
<sequence length="423" mass="45860">MQIQSSTQTIQTFAASLTQREQGFSTYHDRRVSPAETFDAVSPFFRDLGITRVGFLTGLDRVGIPVAFATRPNSHTLSVFQGKGVDADAARTSAAMEALETRVAEIEPASLTWATVNDVAGSAAGMIDLHSTARCVPSEIGDGQIPWVSGFDILSGKQVMVPWWLAGMDHRGERPAGFEQSSDGLASGNTHAEALLHGLCELVERDAWTLVQLKSEQELDACLVDPTSVEDAVLDLMVSRLRNAGIQLLLLDMTTDLQVPAFLAVLIPDSTAKRSDPRWSQICGGCGCHPDPVRAMLRAITEAAQSRLTAIAGSRDDFSPRIYQHMRGDNALSRLVALSSLDRRPVQYRELDATRHSINGTIDHILGRLKLAGIRQVVAVPMQDAGLPVSVVRVVVPGLEVELSGQYLQLGIRAANAIRRSRH</sequence>
<dbReference type="PANTHER" id="PTHR37809">
    <property type="entry name" value="RIBOSOMAL PROTEIN S12 METHYLTHIOTRANSFERASE ACCESSORY FACTOR YCAO"/>
    <property type="match status" value="1"/>
</dbReference>
<name>A0A0T7FVW3_NEOGA</name>
<protein>
    <submittedName>
        <fullName evidence="2">Methanogenesis marker protein 1</fullName>
    </submittedName>
</protein>
<dbReference type="Proteomes" id="UP000046176">
    <property type="component" value="Unassembled WGS sequence"/>
</dbReference>
<feature type="domain" description="YcaO" evidence="1">
    <location>
        <begin position="82"/>
        <end position="423"/>
    </location>
</feature>
<dbReference type="AlphaFoldDB" id="A0A0T7FVW3"/>
<dbReference type="EMBL" id="CCRH01000015">
    <property type="protein sequence ID" value="CDZ39155.1"/>
    <property type="molecule type" value="Genomic_DNA"/>
</dbReference>
<gene>
    <name evidence="2" type="ORF">NGAL_HAMBI1145_47340</name>
</gene>